<evidence type="ECO:0000256" key="7">
    <source>
        <dbReference type="SAM" id="MobiDB-lite"/>
    </source>
</evidence>
<comment type="function">
    <text evidence="6">Forms chloride channels.</text>
</comment>
<keyword evidence="6" id="KW-1003">Cell membrane</keyword>
<dbReference type="AlphaFoldDB" id="A0A811KUG6"/>
<name>A0A811KUG6_9BILA</name>
<keyword evidence="3 6" id="KW-1133">Transmembrane helix</keyword>
<dbReference type="InterPro" id="IPR021134">
    <property type="entry name" value="Bestrophin-like"/>
</dbReference>
<comment type="subcellular location">
    <subcellularLocation>
        <location evidence="6">Cell membrane</location>
        <topology evidence="6">Multi-pass membrane protein</topology>
    </subcellularLocation>
    <subcellularLocation>
        <location evidence="1">Membrane</location>
    </subcellularLocation>
</comment>
<keyword evidence="6" id="KW-0869">Chloride channel</keyword>
<keyword evidence="6" id="KW-0868">Chloride</keyword>
<evidence type="ECO:0000256" key="6">
    <source>
        <dbReference type="RuleBase" id="RU363126"/>
    </source>
</evidence>
<dbReference type="PANTHER" id="PTHR10736:SF0">
    <property type="entry name" value="BESTROPHIN HOMOLOG"/>
    <property type="match status" value="1"/>
</dbReference>
<gene>
    <name evidence="8" type="ORF">BOKJ2_LOCUS8859</name>
</gene>
<dbReference type="GO" id="GO:0034707">
    <property type="term" value="C:chloride channel complex"/>
    <property type="evidence" value="ECO:0007669"/>
    <property type="project" value="UniProtKB-KW"/>
</dbReference>
<keyword evidence="6" id="KW-0813">Transport</keyword>
<organism evidence="8 9">
    <name type="scientific">Bursaphelenchus okinawaensis</name>
    <dbReference type="NCBI Taxonomy" id="465554"/>
    <lineage>
        <taxon>Eukaryota</taxon>
        <taxon>Metazoa</taxon>
        <taxon>Ecdysozoa</taxon>
        <taxon>Nematoda</taxon>
        <taxon>Chromadorea</taxon>
        <taxon>Rhabditida</taxon>
        <taxon>Tylenchina</taxon>
        <taxon>Tylenchomorpha</taxon>
        <taxon>Aphelenchoidea</taxon>
        <taxon>Aphelenchoididae</taxon>
        <taxon>Bursaphelenchus</taxon>
    </lineage>
</organism>
<dbReference type="GO" id="GO:0005886">
    <property type="term" value="C:plasma membrane"/>
    <property type="evidence" value="ECO:0007669"/>
    <property type="project" value="UniProtKB-SubCell"/>
</dbReference>
<evidence type="ECO:0000313" key="9">
    <source>
        <dbReference type="Proteomes" id="UP000614601"/>
    </source>
</evidence>
<feature type="compositionally biased region" description="Polar residues" evidence="7">
    <location>
        <begin position="446"/>
        <end position="462"/>
    </location>
</feature>
<comment type="caution">
    <text evidence="8">The sequence shown here is derived from an EMBL/GenBank/DDBJ whole genome shotgun (WGS) entry which is preliminary data.</text>
</comment>
<keyword evidence="4 6" id="KW-0472">Membrane</keyword>
<sequence>MTVSYNFDALTSTWMGGIRILLRWKGSIWKRVYKELIFWFVIYALINVAINMCSAFHKDIFTVIRGEVRKGCVGLPHIFILGFFMNVVFNRWVNIFAKIGFVDHFALVIESNIRGSDIETRILRRTLVRYLVLAQTLIFRDISIPVKKRFPNLASIVDAGLMTDDELCIFESKDVDRYYMPFQWSLRLINQARLKEKILSDVIAFHMTTKLREFRDTISHLLIYDWIPVPIAYPQIIFIAVRIYLCMLMIGRQVLEGETAIQTDDKYLKQLFQFPVMTFVEVFLLVGWTKVAESMLNPFGDNDDDYDCSYIIDRNLSTGYAIVDAVEYPPSNQDPFWNIPSPNPFDIVSKRPSLKSQPYHGSVADLVVKNDKSSLSRISTLRRRSINKRISMASQQEPSVYVVDGDYRKSAAPIPLSQRKIPILNDDAYFNTLRTRLDSVTEESSRNNSLNEASKASDISES</sequence>
<evidence type="ECO:0000256" key="1">
    <source>
        <dbReference type="ARBA" id="ARBA00004370"/>
    </source>
</evidence>
<comment type="similarity">
    <text evidence="5 6">Belongs to the anion channel-forming bestrophin (TC 1.A.46) family. Calcium-sensitive chloride channel subfamily.</text>
</comment>
<keyword evidence="6" id="KW-0406">Ion transport</keyword>
<dbReference type="EMBL" id="CAJFCW020000004">
    <property type="protein sequence ID" value="CAG9113443.1"/>
    <property type="molecule type" value="Genomic_DNA"/>
</dbReference>
<protein>
    <recommendedName>
        <fullName evidence="6">Bestrophin homolog</fullName>
    </recommendedName>
</protein>
<dbReference type="OrthoDB" id="201595at2759"/>
<feature type="transmembrane region" description="Helical" evidence="6">
    <location>
        <begin position="36"/>
        <end position="56"/>
    </location>
</feature>
<dbReference type="Pfam" id="PF01062">
    <property type="entry name" value="Bestrophin"/>
    <property type="match status" value="1"/>
</dbReference>
<dbReference type="GO" id="GO:0005254">
    <property type="term" value="F:chloride channel activity"/>
    <property type="evidence" value="ECO:0007669"/>
    <property type="project" value="UniProtKB-KW"/>
</dbReference>
<keyword evidence="9" id="KW-1185">Reference proteome</keyword>
<keyword evidence="6" id="KW-0407">Ion channel</keyword>
<dbReference type="EMBL" id="CAJFDH010000004">
    <property type="protein sequence ID" value="CAD5220268.1"/>
    <property type="molecule type" value="Genomic_DNA"/>
</dbReference>
<feature type="transmembrane region" description="Helical" evidence="6">
    <location>
        <begin position="68"/>
        <end position="89"/>
    </location>
</feature>
<proteinExistence type="inferred from homology"/>
<dbReference type="Proteomes" id="UP000614601">
    <property type="component" value="Unassembled WGS sequence"/>
</dbReference>
<keyword evidence="2 6" id="KW-0812">Transmembrane</keyword>
<evidence type="ECO:0000256" key="3">
    <source>
        <dbReference type="ARBA" id="ARBA00022989"/>
    </source>
</evidence>
<dbReference type="Proteomes" id="UP000783686">
    <property type="component" value="Unassembled WGS sequence"/>
</dbReference>
<evidence type="ECO:0000256" key="4">
    <source>
        <dbReference type="ARBA" id="ARBA00023136"/>
    </source>
</evidence>
<accession>A0A811KUG6</accession>
<dbReference type="InterPro" id="IPR000615">
    <property type="entry name" value="Bestrophin"/>
</dbReference>
<evidence type="ECO:0000256" key="2">
    <source>
        <dbReference type="ARBA" id="ARBA00022692"/>
    </source>
</evidence>
<feature type="region of interest" description="Disordered" evidence="7">
    <location>
        <begin position="440"/>
        <end position="462"/>
    </location>
</feature>
<evidence type="ECO:0000256" key="5">
    <source>
        <dbReference type="ARBA" id="ARBA00034769"/>
    </source>
</evidence>
<reference evidence="8" key="1">
    <citation type="submission" date="2020-09" db="EMBL/GenBank/DDBJ databases">
        <authorList>
            <person name="Kikuchi T."/>
        </authorList>
    </citation>
    <scope>NUCLEOTIDE SEQUENCE</scope>
    <source>
        <strain evidence="8">SH1</strain>
    </source>
</reference>
<dbReference type="PANTHER" id="PTHR10736">
    <property type="entry name" value="BESTROPHIN"/>
    <property type="match status" value="1"/>
</dbReference>
<evidence type="ECO:0000313" key="8">
    <source>
        <dbReference type="EMBL" id="CAD5220268.1"/>
    </source>
</evidence>